<dbReference type="CDD" id="cd23804">
    <property type="entry name" value="UBCc_UBE2S"/>
    <property type="match status" value="1"/>
</dbReference>
<evidence type="ECO:0000256" key="1">
    <source>
        <dbReference type="ARBA" id="ARBA00022679"/>
    </source>
</evidence>
<evidence type="ECO:0000256" key="4">
    <source>
        <dbReference type="SAM" id="MobiDB-lite"/>
    </source>
</evidence>
<dbReference type="GO" id="GO:0016740">
    <property type="term" value="F:transferase activity"/>
    <property type="evidence" value="ECO:0007669"/>
    <property type="project" value="UniProtKB-KW"/>
</dbReference>
<evidence type="ECO:0000256" key="2">
    <source>
        <dbReference type="ARBA" id="ARBA00022786"/>
    </source>
</evidence>
<dbReference type="SMART" id="SM00212">
    <property type="entry name" value="UBCc"/>
    <property type="match status" value="1"/>
</dbReference>
<feature type="region of interest" description="Disordered" evidence="4">
    <location>
        <begin position="181"/>
        <end position="277"/>
    </location>
</feature>
<proteinExistence type="predicted"/>
<keyword evidence="1" id="KW-0808">Transferase</keyword>
<dbReference type="Proteomes" id="UP000019804">
    <property type="component" value="Unassembled WGS sequence"/>
</dbReference>
<evidence type="ECO:0000313" key="6">
    <source>
        <dbReference type="EMBL" id="EYE95371.1"/>
    </source>
</evidence>
<feature type="domain" description="UBC core" evidence="5">
    <location>
        <begin position="8"/>
        <end position="157"/>
    </location>
</feature>
<dbReference type="Gene3D" id="3.10.110.10">
    <property type="entry name" value="Ubiquitin Conjugating Enzyme"/>
    <property type="match status" value="1"/>
</dbReference>
<dbReference type="InterPro" id="IPR016135">
    <property type="entry name" value="UBQ-conjugating_enzyme/RWD"/>
</dbReference>
<dbReference type="PROSITE" id="PS50127">
    <property type="entry name" value="UBC_2"/>
    <property type="match status" value="1"/>
</dbReference>
<dbReference type="PANTHER" id="PTHR24068">
    <property type="entry name" value="UBIQUITIN-CONJUGATING ENZYME E2"/>
    <property type="match status" value="1"/>
</dbReference>
<dbReference type="PROSITE" id="PS00183">
    <property type="entry name" value="UBC_1"/>
    <property type="match status" value="1"/>
</dbReference>
<dbReference type="AlphaFoldDB" id="A0A017SF16"/>
<evidence type="ECO:0000256" key="3">
    <source>
        <dbReference type="PROSITE-ProRule" id="PRU10133"/>
    </source>
</evidence>
<evidence type="ECO:0000259" key="5">
    <source>
        <dbReference type="PROSITE" id="PS50127"/>
    </source>
</evidence>
<feature type="compositionally biased region" description="Basic residues" evidence="4">
    <location>
        <begin position="191"/>
        <end position="207"/>
    </location>
</feature>
<dbReference type="OrthoDB" id="10069349at2759"/>
<keyword evidence="7" id="KW-1185">Reference proteome</keyword>
<dbReference type="HOGENOM" id="CLU_030988_0_0_1"/>
<protein>
    <recommendedName>
        <fullName evidence="5">UBC core domain-containing protein</fullName>
    </recommendedName>
</protein>
<feature type="compositionally biased region" description="Low complexity" evidence="4">
    <location>
        <begin position="209"/>
        <end position="221"/>
    </location>
</feature>
<feature type="compositionally biased region" description="Low complexity" evidence="4">
    <location>
        <begin position="439"/>
        <end position="453"/>
    </location>
</feature>
<gene>
    <name evidence="6" type="ORF">EURHEDRAFT_386255</name>
</gene>
<dbReference type="InterPro" id="IPR000608">
    <property type="entry name" value="UBC"/>
</dbReference>
<feature type="active site" description="Glycyl thioester intermediate" evidence="3">
    <location>
        <position position="95"/>
    </location>
</feature>
<feature type="compositionally biased region" description="Basic residues" evidence="4">
    <location>
        <begin position="470"/>
        <end position="481"/>
    </location>
</feature>
<dbReference type="InterPro" id="IPR023313">
    <property type="entry name" value="UBQ-conjugating_AS"/>
</dbReference>
<sequence>MLYNIQPSAFRRLAADHAVLHDDLPPNYLFPPDDSSDDLTQLYILLAGPQGTPYTQGLWRLHLKIPEDYPKSPPKATFRTRIWHPNVEETTGAVCVDTLKRDWKPELTLRDVLITISCLLIYPNPDSALNSAAGALQQEDYEAFARQAKVMTSIHASVPADMKNAVMEAKLRGEEAGAIIQEQQEDSRTLQTRKGKKVQSVTMKKKGNTAQTQSAQQSSLSPLPPSTTDQDEIMTSSDAENENDENSTIESKENDPSLSPSPVKFAPPSPRKNAHGKRPLSVLTMPLDHAHFYSHLHDQTSPPPTMMDTDEDGIMMTASEKNIAANANYQESIPEEDEDRGDASPRRKSPKLSTLNKGVNASGRIRDEIFEDTPSTPSTHHCCTKITGKENHDYDTLADANKEPGKAARRNYYSANATTNPNLNTHLIPTLSSASSSASASLSAAPATAPTSLKGAKAKGATRSVPGTRKVSKPRIGLRRL</sequence>
<dbReference type="STRING" id="1388766.A0A017SF16"/>
<reference evidence="7" key="1">
    <citation type="journal article" date="2014" name="Nat. Commun.">
        <title>Genomic adaptations of the halophilic Dead Sea filamentous fungus Eurotium rubrum.</title>
        <authorList>
            <person name="Kis-Papo T."/>
            <person name="Weig A.R."/>
            <person name="Riley R."/>
            <person name="Persoh D."/>
            <person name="Salamov A."/>
            <person name="Sun H."/>
            <person name="Lipzen A."/>
            <person name="Wasser S.P."/>
            <person name="Rambold G."/>
            <person name="Grigoriev I.V."/>
            <person name="Nevo E."/>
        </authorList>
    </citation>
    <scope>NUCLEOTIDE SEQUENCE [LARGE SCALE GENOMIC DNA]</scope>
    <source>
        <strain evidence="7">CBS 135680</strain>
    </source>
</reference>
<accession>A0A017SF16</accession>
<evidence type="ECO:0000313" key="7">
    <source>
        <dbReference type="Proteomes" id="UP000019804"/>
    </source>
</evidence>
<dbReference type="SUPFAM" id="SSF54495">
    <property type="entry name" value="UBC-like"/>
    <property type="match status" value="1"/>
</dbReference>
<feature type="region of interest" description="Disordered" evidence="4">
    <location>
        <begin position="326"/>
        <end position="360"/>
    </location>
</feature>
<keyword evidence="2" id="KW-0833">Ubl conjugation pathway</keyword>
<dbReference type="RefSeq" id="XP_040639059.1">
    <property type="nucleotide sequence ID" value="XM_040779675.1"/>
</dbReference>
<dbReference type="FunFam" id="3.10.110.10:FF:000077">
    <property type="entry name" value="Ubiquitin conjugating enzyme E2"/>
    <property type="match status" value="1"/>
</dbReference>
<name>A0A017SF16_ASPRC</name>
<organism evidence="6 7">
    <name type="scientific">Aspergillus ruber (strain CBS 135680)</name>
    <dbReference type="NCBI Taxonomy" id="1388766"/>
    <lineage>
        <taxon>Eukaryota</taxon>
        <taxon>Fungi</taxon>
        <taxon>Dikarya</taxon>
        <taxon>Ascomycota</taxon>
        <taxon>Pezizomycotina</taxon>
        <taxon>Eurotiomycetes</taxon>
        <taxon>Eurotiomycetidae</taxon>
        <taxon>Eurotiales</taxon>
        <taxon>Aspergillaceae</taxon>
        <taxon>Aspergillus</taxon>
        <taxon>Aspergillus subgen. Aspergillus</taxon>
    </lineage>
</organism>
<dbReference type="GeneID" id="63694799"/>
<dbReference type="EMBL" id="KK088422">
    <property type="protein sequence ID" value="EYE95371.1"/>
    <property type="molecule type" value="Genomic_DNA"/>
</dbReference>
<dbReference type="Pfam" id="PF00179">
    <property type="entry name" value="UQ_con"/>
    <property type="match status" value="1"/>
</dbReference>
<feature type="region of interest" description="Disordered" evidence="4">
    <location>
        <begin position="439"/>
        <end position="481"/>
    </location>
</feature>